<reference evidence="8 9" key="1">
    <citation type="journal article" date="2014" name="Int. J. Syst. Evol. Microbiol.">
        <title>Complete genome sequence of Corynebacterium casei LMG S-19264T (=DSM 44701T), isolated from a smear-ripened cheese.</title>
        <authorList>
            <consortium name="US DOE Joint Genome Institute (JGI-PGF)"/>
            <person name="Walter F."/>
            <person name="Albersmeier A."/>
            <person name="Kalinowski J."/>
            <person name="Ruckert C."/>
        </authorList>
    </citation>
    <scope>NUCLEOTIDE SEQUENCE [LARGE SCALE GENOMIC DNA]</scope>
    <source>
        <strain evidence="8 9">CGMCC 1.7029</strain>
    </source>
</reference>
<protein>
    <recommendedName>
        <fullName evidence="2">High-affinity zinc uptake system protein ZnuA</fullName>
    </recommendedName>
</protein>
<keyword evidence="5" id="KW-0406">Ion transport</keyword>
<keyword evidence="5" id="KW-0862">Zinc</keyword>
<keyword evidence="3" id="KW-0813">Transport</keyword>
<sequence length="320" mass="33327">MRYIISVAIASMAATAATAEVPRVVTDFAPAQGLVAMVMGGLGSPEMLLEQGANAHDFQLRPSQAAALADADLVVWMGPEMSPWLDRSLDGLDGGAELRLLAVEGTHLQPFGDSAPHDHTDHDDHTDHAEHEDHDGHGTEAVDDHDHDGMDPHAWLDPANGMHWLDAIAAELARLDPENAATYAANAASGKTRITEADADLAQQLAPLHDRPFVVFHDAYGYFTAHYGLTLAGSVAAGDATSPGAAHLKELQEAAGSTALCLFPEAGHDPKLLAQMAELTGVKLGGALDPEGVTVAPDAGAYLAVLNGVADTLLACLAEG</sequence>
<dbReference type="GO" id="GO:0046872">
    <property type="term" value="F:metal ion binding"/>
    <property type="evidence" value="ECO:0007669"/>
    <property type="project" value="InterPro"/>
</dbReference>
<feature type="region of interest" description="Disordered" evidence="6">
    <location>
        <begin position="108"/>
        <end position="150"/>
    </location>
</feature>
<evidence type="ECO:0000313" key="9">
    <source>
        <dbReference type="Proteomes" id="UP000598196"/>
    </source>
</evidence>
<feature type="chain" id="PRO_5037609947" description="High-affinity zinc uptake system protein ZnuA" evidence="7">
    <location>
        <begin position="20"/>
        <end position="320"/>
    </location>
</feature>
<evidence type="ECO:0000256" key="7">
    <source>
        <dbReference type="SAM" id="SignalP"/>
    </source>
</evidence>
<evidence type="ECO:0000256" key="4">
    <source>
        <dbReference type="ARBA" id="ARBA00022729"/>
    </source>
</evidence>
<evidence type="ECO:0000256" key="1">
    <source>
        <dbReference type="ARBA" id="ARBA00011028"/>
    </source>
</evidence>
<evidence type="ECO:0000313" key="8">
    <source>
        <dbReference type="EMBL" id="GGO29428.1"/>
    </source>
</evidence>
<proteinExistence type="inferred from homology"/>
<gene>
    <name evidence="8" type="primary">znuA</name>
    <name evidence="8" type="ORF">GCM10010991_13370</name>
</gene>
<dbReference type="PANTHER" id="PTHR42953">
    <property type="entry name" value="HIGH-AFFINITY ZINC UPTAKE SYSTEM PROTEIN ZNUA-RELATED"/>
    <property type="match status" value="1"/>
</dbReference>
<dbReference type="OrthoDB" id="7346865at2"/>
<dbReference type="EMBL" id="BMLP01000001">
    <property type="protein sequence ID" value="GGO29428.1"/>
    <property type="molecule type" value="Genomic_DNA"/>
</dbReference>
<evidence type="ECO:0000256" key="6">
    <source>
        <dbReference type="SAM" id="MobiDB-lite"/>
    </source>
</evidence>
<feature type="compositionally biased region" description="Basic and acidic residues" evidence="6">
    <location>
        <begin position="115"/>
        <end position="150"/>
    </location>
</feature>
<accession>A0A918DD33</accession>
<dbReference type="InterPro" id="IPR050492">
    <property type="entry name" value="Bact_metal-bind_prot9"/>
</dbReference>
<dbReference type="GO" id="GO:0006829">
    <property type="term" value="P:zinc ion transport"/>
    <property type="evidence" value="ECO:0007669"/>
    <property type="project" value="UniProtKB-KW"/>
</dbReference>
<evidence type="ECO:0000256" key="5">
    <source>
        <dbReference type="ARBA" id="ARBA00022906"/>
    </source>
</evidence>
<dbReference type="Gene3D" id="3.40.50.1980">
    <property type="entry name" value="Nitrogenase molybdenum iron protein domain"/>
    <property type="match status" value="2"/>
</dbReference>
<organism evidence="8 9">
    <name type="scientific">Gemmobacter aquaticus</name>
    <dbReference type="NCBI Taxonomy" id="490185"/>
    <lineage>
        <taxon>Bacteria</taxon>
        <taxon>Pseudomonadati</taxon>
        <taxon>Pseudomonadota</taxon>
        <taxon>Alphaproteobacteria</taxon>
        <taxon>Rhodobacterales</taxon>
        <taxon>Paracoccaceae</taxon>
        <taxon>Gemmobacter</taxon>
    </lineage>
</organism>
<dbReference type="PANTHER" id="PTHR42953:SF3">
    <property type="entry name" value="HIGH-AFFINITY ZINC UPTAKE SYSTEM PROTEIN ZNUA"/>
    <property type="match status" value="1"/>
</dbReference>
<dbReference type="AlphaFoldDB" id="A0A918DD33"/>
<feature type="signal peptide" evidence="7">
    <location>
        <begin position="1"/>
        <end position="19"/>
    </location>
</feature>
<dbReference type="InterPro" id="IPR006127">
    <property type="entry name" value="ZnuA-like"/>
</dbReference>
<dbReference type="SUPFAM" id="SSF53807">
    <property type="entry name" value="Helical backbone' metal receptor"/>
    <property type="match status" value="1"/>
</dbReference>
<keyword evidence="4 7" id="KW-0732">Signal</keyword>
<comment type="caution">
    <text evidence="8">The sequence shown here is derived from an EMBL/GenBank/DDBJ whole genome shotgun (WGS) entry which is preliminary data.</text>
</comment>
<dbReference type="RefSeq" id="WP_146284947.1">
    <property type="nucleotide sequence ID" value="NZ_BMLP01000001.1"/>
</dbReference>
<evidence type="ECO:0000256" key="2">
    <source>
        <dbReference type="ARBA" id="ARBA00015915"/>
    </source>
</evidence>
<dbReference type="Proteomes" id="UP000598196">
    <property type="component" value="Unassembled WGS sequence"/>
</dbReference>
<dbReference type="Pfam" id="PF01297">
    <property type="entry name" value="ZnuA"/>
    <property type="match status" value="1"/>
</dbReference>
<keyword evidence="5" id="KW-0864">Zinc transport</keyword>
<name>A0A918DD33_9RHOB</name>
<evidence type="ECO:0000256" key="3">
    <source>
        <dbReference type="ARBA" id="ARBA00022448"/>
    </source>
</evidence>
<keyword evidence="9" id="KW-1185">Reference proteome</keyword>
<comment type="similarity">
    <text evidence="1">Belongs to the bacterial solute-binding protein 9 family.</text>
</comment>